<feature type="region of interest" description="Disordered" evidence="1">
    <location>
        <begin position="109"/>
        <end position="128"/>
    </location>
</feature>
<feature type="region of interest" description="Disordered" evidence="1">
    <location>
        <begin position="1"/>
        <end position="29"/>
    </location>
</feature>
<protein>
    <submittedName>
        <fullName evidence="2">Uncharacterized protein</fullName>
    </submittedName>
</protein>
<dbReference type="AlphaFoldDB" id="A0AAP0E994"/>
<keyword evidence="3" id="KW-1185">Reference proteome</keyword>
<reference evidence="2 3" key="1">
    <citation type="submission" date="2024-01" db="EMBL/GenBank/DDBJ databases">
        <title>Genome assemblies of Stephania.</title>
        <authorList>
            <person name="Yang L."/>
        </authorList>
    </citation>
    <scope>NUCLEOTIDE SEQUENCE [LARGE SCALE GENOMIC DNA]</scope>
    <source>
        <strain evidence="2">JXDWG</strain>
        <tissue evidence="2">Leaf</tissue>
    </source>
</reference>
<feature type="compositionally biased region" description="Polar residues" evidence="1">
    <location>
        <begin position="1"/>
        <end position="10"/>
    </location>
</feature>
<feature type="compositionally biased region" description="Basic and acidic residues" evidence="1">
    <location>
        <begin position="119"/>
        <end position="128"/>
    </location>
</feature>
<dbReference type="Proteomes" id="UP001419268">
    <property type="component" value="Unassembled WGS sequence"/>
</dbReference>
<sequence>METNIGTGSSDKLMCSSFEEGDSRGASQTGLWLKSKGWSCPWLKPFYQMVEGSNSPLGLWANGDAPSSAGQQFLVGGALLPIPSPPSGTTPEDAPSAISAPGALPSTCPMAAAPAIRGGRGDGLREGG</sequence>
<proteinExistence type="predicted"/>
<feature type="region of interest" description="Disordered" evidence="1">
    <location>
        <begin position="79"/>
        <end position="103"/>
    </location>
</feature>
<evidence type="ECO:0000313" key="2">
    <source>
        <dbReference type="EMBL" id="KAK9089014.1"/>
    </source>
</evidence>
<dbReference type="EMBL" id="JBBNAG010000012">
    <property type="protein sequence ID" value="KAK9089014.1"/>
    <property type="molecule type" value="Genomic_DNA"/>
</dbReference>
<gene>
    <name evidence="2" type="ORF">Scep_028096</name>
</gene>
<name>A0AAP0E994_9MAGN</name>
<evidence type="ECO:0000256" key="1">
    <source>
        <dbReference type="SAM" id="MobiDB-lite"/>
    </source>
</evidence>
<comment type="caution">
    <text evidence="2">The sequence shown here is derived from an EMBL/GenBank/DDBJ whole genome shotgun (WGS) entry which is preliminary data.</text>
</comment>
<evidence type="ECO:0000313" key="3">
    <source>
        <dbReference type="Proteomes" id="UP001419268"/>
    </source>
</evidence>
<accession>A0AAP0E994</accession>
<organism evidence="2 3">
    <name type="scientific">Stephania cephalantha</name>
    <dbReference type="NCBI Taxonomy" id="152367"/>
    <lineage>
        <taxon>Eukaryota</taxon>
        <taxon>Viridiplantae</taxon>
        <taxon>Streptophyta</taxon>
        <taxon>Embryophyta</taxon>
        <taxon>Tracheophyta</taxon>
        <taxon>Spermatophyta</taxon>
        <taxon>Magnoliopsida</taxon>
        <taxon>Ranunculales</taxon>
        <taxon>Menispermaceae</taxon>
        <taxon>Menispermoideae</taxon>
        <taxon>Cissampelideae</taxon>
        <taxon>Stephania</taxon>
    </lineage>
</organism>